<evidence type="ECO:0000313" key="5">
    <source>
        <dbReference type="EMBL" id="OLZ39494.1"/>
    </source>
</evidence>
<evidence type="ECO:0000259" key="2">
    <source>
        <dbReference type="Pfam" id="PF01968"/>
    </source>
</evidence>
<evidence type="ECO:0000313" key="6">
    <source>
        <dbReference type="Proteomes" id="UP000189370"/>
    </source>
</evidence>
<dbReference type="InterPro" id="IPR008040">
    <property type="entry name" value="Hydant_A_N"/>
</dbReference>
<dbReference type="STRING" id="301967.A6E15_00185"/>
<proteinExistence type="predicted"/>
<accession>A0A1S8ASL7</accession>
<organism evidence="5 6">
    <name type="scientific">Natrinema saccharevitans</name>
    <dbReference type="NCBI Taxonomy" id="301967"/>
    <lineage>
        <taxon>Archaea</taxon>
        <taxon>Methanobacteriati</taxon>
        <taxon>Methanobacteriota</taxon>
        <taxon>Stenosarchaea group</taxon>
        <taxon>Halobacteria</taxon>
        <taxon>Halobacteriales</taxon>
        <taxon>Natrialbaceae</taxon>
        <taxon>Natrinema</taxon>
    </lineage>
</organism>
<dbReference type="Pfam" id="PF19278">
    <property type="entry name" value="Hydant_A_C"/>
    <property type="match status" value="1"/>
</dbReference>
<evidence type="ECO:0000259" key="3">
    <source>
        <dbReference type="Pfam" id="PF05378"/>
    </source>
</evidence>
<dbReference type="OrthoDB" id="8261at2157"/>
<dbReference type="GO" id="GO:0005829">
    <property type="term" value="C:cytosol"/>
    <property type="evidence" value="ECO:0007669"/>
    <property type="project" value="TreeGrafter"/>
</dbReference>
<dbReference type="InterPro" id="IPR002821">
    <property type="entry name" value="Hydantoinase_A"/>
</dbReference>
<dbReference type="Pfam" id="PF01968">
    <property type="entry name" value="Hydantoinase_A"/>
    <property type="match status" value="1"/>
</dbReference>
<dbReference type="InterPro" id="IPR049517">
    <property type="entry name" value="ACX-like_C"/>
</dbReference>
<comment type="caution">
    <text evidence="5">The sequence shown here is derived from an EMBL/GenBank/DDBJ whole genome shotgun (WGS) entry which is preliminary data.</text>
</comment>
<dbReference type="Pfam" id="PF05378">
    <property type="entry name" value="Hydant_A_N"/>
    <property type="match status" value="1"/>
</dbReference>
<dbReference type="AlphaFoldDB" id="A0A1S8ASL7"/>
<dbReference type="GO" id="GO:0017168">
    <property type="term" value="F:5-oxoprolinase (ATP-hydrolyzing) activity"/>
    <property type="evidence" value="ECO:0007669"/>
    <property type="project" value="TreeGrafter"/>
</dbReference>
<feature type="domain" description="Acetophenone carboxylase-like C-terminal" evidence="4">
    <location>
        <begin position="586"/>
        <end position="663"/>
    </location>
</feature>
<feature type="domain" description="Hydantoinase A/oxoprolinase" evidence="2">
    <location>
        <begin position="210"/>
        <end position="493"/>
    </location>
</feature>
<name>A0A1S8ASL7_9EURY</name>
<keyword evidence="6" id="KW-1185">Reference proteome</keyword>
<dbReference type="PANTHER" id="PTHR11365">
    <property type="entry name" value="5-OXOPROLINASE RELATED"/>
    <property type="match status" value="1"/>
</dbReference>
<feature type="region of interest" description="Disordered" evidence="1">
    <location>
        <begin position="350"/>
        <end position="369"/>
    </location>
</feature>
<sequence length="681" mass="70999">MGPPERTAADSGSNARIGVDVGGTFTDVALSIDDRLVTAKVPSTDPQHRGVLEGIEKACDDDGISPGEIDGFAHAMTVSVNALLERGGAKTALVTTEGFRDVLEIGRQDRPDLYDLEAAKPEPLVPRDRRFEIDERTTAEGLERAVDESDVRDLAATLRERDVEAVAVCLLHSYADPDNERVVAETLREELAVPVSASHEVLAEFREFERTSTTAVDAYVRPAIDRYVGRLVEEADAAGMPAPRIMQANGGIADPETVRDHAVTTTLSGPAAGVVGAAATVDDADVAGLVTFDMGGTSSDVSLVRDGRTERTTDAEIDGLPIRTPMVDVNTVGAGGGSIAWVDSGGALRVGPESSGAEPGPACYGRGGTEPTVTDANVVLGYIGPETALGGEMTLDVDAARAALEGLANQAGFDGALEAARGVYRVANATMARTIRAVTVERGHDPREFALVAFGGAGPMHAAALADSLSIDRVVVPRPGGVLSAYGLLAADESYDAARTVGEELADAAPADLEGVYDDLVADVLADASDPDAAAVDRAADCRYAGQSFELTVPVGDGFDPAAVAERFHAAHERAYGYKMDEEIEVVTLRATATVPGSEPTIRHRGAGDARVGTRTAHFPATGDRAREAAVYDRDRLAPGATVDGPAILEQAESTTVVPPNWDGEILADGTLVMTRGGESR</sequence>
<dbReference type="GO" id="GO:0006749">
    <property type="term" value="P:glutathione metabolic process"/>
    <property type="evidence" value="ECO:0007669"/>
    <property type="project" value="TreeGrafter"/>
</dbReference>
<dbReference type="RefSeq" id="WP_076142843.1">
    <property type="nucleotide sequence ID" value="NZ_LWLN01000001.1"/>
</dbReference>
<feature type="domain" description="Hydantoinase/oxoprolinase N-terminal" evidence="3">
    <location>
        <begin position="16"/>
        <end position="190"/>
    </location>
</feature>
<evidence type="ECO:0000256" key="1">
    <source>
        <dbReference type="SAM" id="MobiDB-lite"/>
    </source>
</evidence>
<dbReference type="EMBL" id="LWLN01000001">
    <property type="protein sequence ID" value="OLZ39494.1"/>
    <property type="molecule type" value="Genomic_DNA"/>
</dbReference>
<reference evidence="6" key="1">
    <citation type="submission" date="2016-04" db="EMBL/GenBank/DDBJ databases">
        <authorList>
            <person name="Chen S.-C."/>
            <person name="Lai M.-C."/>
        </authorList>
    </citation>
    <scope>NUCLEOTIDE SEQUENCE [LARGE SCALE GENOMIC DNA]</scope>
    <source>
        <strain evidence="6">AB14</strain>
    </source>
</reference>
<dbReference type="SUPFAM" id="SSF53067">
    <property type="entry name" value="Actin-like ATPase domain"/>
    <property type="match status" value="1"/>
</dbReference>
<protein>
    <submittedName>
        <fullName evidence="5">5-oxoprolinase</fullName>
    </submittedName>
</protein>
<dbReference type="InterPro" id="IPR043129">
    <property type="entry name" value="ATPase_NBD"/>
</dbReference>
<dbReference type="Proteomes" id="UP000189370">
    <property type="component" value="Unassembled WGS sequence"/>
</dbReference>
<dbReference type="InterPro" id="IPR045079">
    <property type="entry name" value="Oxoprolinase-like"/>
</dbReference>
<evidence type="ECO:0000259" key="4">
    <source>
        <dbReference type="Pfam" id="PF19278"/>
    </source>
</evidence>
<dbReference type="PANTHER" id="PTHR11365:SF23">
    <property type="entry name" value="HYPOTHETICAL 5-OXOPROLINASE (EUROFUNG)-RELATED"/>
    <property type="match status" value="1"/>
</dbReference>
<gene>
    <name evidence="5" type="ORF">A6E15_00185</name>
</gene>